<keyword evidence="1 3" id="KW-0238">DNA-binding</keyword>
<dbReference type="Gene3D" id="3.40.50.2300">
    <property type="match status" value="1"/>
</dbReference>
<gene>
    <name evidence="6" type="ORF">NNL38_08080</name>
</gene>
<dbReference type="InterPro" id="IPR036388">
    <property type="entry name" value="WH-like_DNA-bd_sf"/>
</dbReference>
<dbReference type="InterPro" id="IPR011006">
    <property type="entry name" value="CheY-like_superfamily"/>
</dbReference>
<evidence type="ECO:0000313" key="6">
    <source>
        <dbReference type="EMBL" id="UTV29271.1"/>
    </source>
</evidence>
<dbReference type="CDD" id="cd00383">
    <property type="entry name" value="trans_reg_C"/>
    <property type="match status" value="1"/>
</dbReference>
<dbReference type="PANTHER" id="PTHR48111">
    <property type="entry name" value="REGULATOR OF RPOS"/>
    <property type="match status" value="1"/>
</dbReference>
<dbReference type="PROSITE" id="PS51755">
    <property type="entry name" value="OMPR_PHOB"/>
    <property type="match status" value="1"/>
</dbReference>
<keyword evidence="7" id="KW-1185">Reference proteome</keyword>
<evidence type="ECO:0000256" key="2">
    <source>
        <dbReference type="PROSITE-ProRule" id="PRU00169"/>
    </source>
</evidence>
<evidence type="ECO:0000259" key="4">
    <source>
        <dbReference type="PROSITE" id="PS50110"/>
    </source>
</evidence>
<dbReference type="Pfam" id="PF00072">
    <property type="entry name" value="Response_reg"/>
    <property type="match status" value="1"/>
</dbReference>
<dbReference type="PROSITE" id="PS50110">
    <property type="entry name" value="RESPONSE_REGULATORY"/>
    <property type="match status" value="1"/>
</dbReference>
<dbReference type="EMBL" id="CP101508">
    <property type="protein sequence ID" value="UTV29271.1"/>
    <property type="molecule type" value="Genomic_DNA"/>
</dbReference>
<feature type="domain" description="OmpR/PhoB-type" evidence="5">
    <location>
        <begin position="138"/>
        <end position="240"/>
    </location>
</feature>
<reference evidence="6" key="1">
    <citation type="submission" date="2022-07" db="EMBL/GenBank/DDBJ databases">
        <title>Genome sequencing of Photobacterium atrarenae GJH2-4.</title>
        <authorList>
            <person name="Park S.-J."/>
        </authorList>
    </citation>
    <scope>NUCLEOTIDE SEQUENCE</scope>
    <source>
        <strain evidence="6">GJH2-4</strain>
    </source>
</reference>
<feature type="modified residue" description="4-aspartylphosphate" evidence="2">
    <location>
        <position position="61"/>
    </location>
</feature>
<dbReference type="SMART" id="SM00448">
    <property type="entry name" value="REC"/>
    <property type="match status" value="1"/>
</dbReference>
<keyword evidence="2" id="KW-0597">Phosphoprotein</keyword>
<protein>
    <submittedName>
        <fullName evidence="6">Winged helix-turn-helix domain-containing protein</fullName>
    </submittedName>
</protein>
<organism evidence="6 7">
    <name type="scientific">Photobacterium atrarenae</name>
    <dbReference type="NCBI Taxonomy" id="865757"/>
    <lineage>
        <taxon>Bacteria</taxon>
        <taxon>Pseudomonadati</taxon>
        <taxon>Pseudomonadota</taxon>
        <taxon>Gammaproteobacteria</taxon>
        <taxon>Vibrionales</taxon>
        <taxon>Vibrionaceae</taxon>
        <taxon>Photobacterium</taxon>
    </lineage>
</organism>
<dbReference type="SMART" id="SM00862">
    <property type="entry name" value="Trans_reg_C"/>
    <property type="match status" value="1"/>
</dbReference>
<evidence type="ECO:0000259" key="5">
    <source>
        <dbReference type="PROSITE" id="PS51755"/>
    </source>
</evidence>
<dbReference type="InterPro" id="IPR039420">
    <property type="entry name" value="WalR-like"/>
</dbReference>
<sequence>MGEASGAVVNKRIMLVEDDSDLAVLIQEFLERYEFAVSVVNDGQAAVTRIIDEQPDLVILDIMLPGLSGMEVCRQVRQQYDGYILMQTALDDDIDQMLGLELGADDYVIKQVQPRLLLSRIRALLRRATPTQDVPPEPNSFDYQFGALSIDLTRRSVLLDSQPVDLTTAEFELLCLLAKHSGEVVTREEIVQQLRGLAYDGLDRSIDRRISRLRKALNDDTKEQAQVIKTVRGKGYQLCIR</sequence>
<dbReference type="Gene3D" id="1.10.10.10">
    <property type="entry name" value="Winged helix-like DNA-binding domain superfamily/Winged helix DNA-binding domain"/>
    <property type="match status" value="1"/>
</dbReference>
<dbReference type="Gene3D" id="6.10.250.690">
    <property type="match status" value="1"/>
</dbReference>
<dbReference type="InterPro" id="IPR001867">
    <property type="entry name" value="OmpR/PhoB-type_DNA-bd"/>
</dbReference>
<evidence type="ECO:0000256" key="1">
    <source>
        <dbReference type="ARBA" id="ARBA00023125"/>
    </source>
</evidence>
<dbReference type="Pfam" id="PF00486">
    <property type="entry name" value="Trans_reg_C"/>
    <property type="match status" value="1"/>
</dbReference>
<dbReference type="InterPro" id="IPR016032">
    <property type="entry name" value="Sig_transdc_resp-reg_C-effctor"/>
</dbReference>
<dbReference type="SUPFAM" id="SSF52172">
    <property type="entry name" value="CheY-like"/>
    <property type="match status" value="1"/>
</dbReference>
<dbReference type="PANTHER" id="PTHR48111:SF47">
    <property type="entry name" value="TRANSCRIPTIONAL REGULATORY PROTEIN RSTA"/>
    <property type="match status" value="1"/>
</dbReference>
<accession>A0ABY5GJD0</accession>
<evidence type="ECO:0000256" key="3">
    <source>
        <dbReference type="PROSITE-ProRule" id="PRU01091"/>
    </source>
</evidence>
<name>A0ABY5GJD0_9GAMM</name>
<proteinExistence type="predicted"/>
<feature type="DNA-binding region" description="OmpR/PhoB-type" evidence="3">
    <location>
        <begin position="138"/>
        <end position="240"/>
    </location>
</feature>
<feature type="domain" description="Response regulatory" evidence="4">
    <location>
        <begin position="12"/>
        <end position="125"/>
    </location>
</feature>
<dbReference type="InterPro" id="IPR001789">
    <property type="entry name" value="Sig_transdc_resp-reg_receiver"/>
</dbReference>
<dbReference type="SUPFAM" id="SSF46894">
    <property type="entry name" value="C-terminal effector domain of the bipartite response regulators"/>
    <property type="match status" value="1"/>
</dbReference>
<dbReference type="Proteomes" id="UP001057998">
    <property type="component" value="Chromosome 1"/>
</dbReference>
<evidence type="ECO:0000313" key="7">
    <source>
        <dbReference type="Proteomes" id="UP001057998"/>
    </source>
</evidence>